<accession>A0A8B7BH18</accession>
<dbReference type="InterPro" id="IPR039391">
    <property type="entry name" value="Phytocyanin-like"/>
</dbReference>
<evidence type="ECO:0000256" key="3">
    <source>
        <dbReference type="SAM" id="Phobius"/>
    </source>
</evidence>
<dbReference type="SUPFAM" id="SSF49503">
    <property type="entry name" value="Cupredoxins"/>
    <property type="match status" value="1"/>
</dbReference>
<dbReference type="Gene3D" id="2.60.40.420">
    <property type="entry name" value="Cupredoxins - blue copper proteins"/>
    <property type="match status" value="1"/>
</dbReference>
<organism evidence="5 6">
    <name type="scientific">Phoenix dactylifera</name>
    <name type="common">Date palm</name>
    <dbReference type="NCBI Taxonomy" id="42345"/>
    <lineage>
        <taxon>Eukaryota</taxon>
        <taxon>Viridiplantae</taxon>
        <taxon>Streptophyta</taxon>
        <taxon>Embryophyta</taxon>
        <taxon>Tracheophyta</taxon>
        <taxon>Spermatophyta</taxon>
        <taxon>Magnoliopsida</taxon>
        <taxon>Liliopsida</taxon>
        <taxon>Arecaceae</taxon>
        <taxon>Coryphoideae</taxon>
        <taxon>Phoeniceae</taxon>
        <taxon>Phoenix</taxon>
    </lineage>
</organism>
<name>A0A8B7BH18_PHODC</name>
<dbReference type="FunFam" id="2.60.40.420:FF:000034">
    <property type="entry name" value="Cupredoxin superfamily protein"/>
    <property type="match status" value="1"/>
</dbReference>
<dbReference type="GO" id="GO:0009055">
    <property type="term" value="F:electron transfer activity"/>
    <property type="evidence" value="ECO:0007669"/>
    <property type="project" value="InterPro"/>
</dbReference>
<proteinExistence type="predicted"/>
<evidence type="ECO:0000313" key="6">
    <source>
        <dbReference type="RefSeq" id="XP_008776646.1"/>
    </source>
</evidence>
<keyword evidence="2" id="KW-0325">Glycoprotein</keyword>
<dbReference type="PROSITE" id="PS51485">
    <property type="entry name" value="PHYTOCYANIN"/>
    <property type="match status" value="1"/>
</dbReference>
<reference evidence="5" key="1">
    <citation type="journal article" date="2019" name="Nat. Commun.">
        <title>Genome-wide association mapping of date palm fruit traits.</title>
        <authorList>
            <person name="Hazzouri K.M."/>
            <person name="Gros-Balthazard M."/>
            <person name="Flowers J.M."/>
            <person name="Copetti D."/>
            <person name="Lemansour A."/>
            <person name="Lebrun M."/>
            <person name="Masmoudi K."/>
            <person name="Ferrand S."/>
            <person name="Dhar M.I."/>
            <person name="Fresquez Z.A."/>
            <person name="Rosas U."/>
            <person name="Zhang J."/>
            <person name="Talag J."/>
            <person name="Lee S."/>
            <person name="Kudrna D."/>
            <person name="Powell R.F."/>
            <person name="Leitch I.J."/>
            <person name="Krueger R.R."/>
            <person name="Wing R.A."/>
            <person name="Amiri K.M.A."/>
            <person name="Purugganan M.D."/>
        </authorList>
    </citation>
    <scope>NUCLEOTIDE SEQUENCE [LARGE SCALE GENOMIC DNA]</scope>
    <source>
        <strain evidence="5">cv. Khalas</strain>
    </source>
</reference>
<keyword evidence="3" id="KW-0472">Membrane</keyword>
<dbReference type="Proteomes" id="UP000228380">
    <property type="component" value="Chromosome 1"/>
</dbReference>
<sequence>MARLVRGYVGVVVGVVVLIAMGCGEGGIRRCEAAEGVLHHVVGGDQGWDAASDMAAWSLDKLFRVGDNLWFTYPAARGSIMELGSSKEFESCDLSNPIRMYSSGLDRVSLDAAGARYFSSGKLEDCRNGLKLHVQVVPQVEAGEQDKQLVGAQELALGPQPSGSSYITASTLILIGLILICAMGF</sequence>
<keyword evidence="3" id="KW-1133">Transmembrane helix</keyword>
<dbReference type="CDD" id="cd04216">
    <property type="entry name" value="Phytocyanin"/>
    <property type="match status" value="1"/>
</dbReference>
<dbReference type="PROSITE" id="PS51257">
    <property type="entry name" value="PROKAR_LIPOPROTEIN"/>
    <property type="match status" value="1"/>
</dbReference>
<protein>
    <submittedName>
        <fullName evidence="6">Uclacyanin 1-like</fullName>
    </submittedName>
</protein>
<dbReference type="InterPro" id="IPR003245">
    <property type="entry name" value="Phytocyanin_dom"/>
</dbReference>
<keyword evidence="5" id="KW-1185">Reference proteome</keyword>
<gene>
    <name evidence="6" type="primary">LOC103696722</name>
</gene>
<keyword evidence="1" id="KW-1015">Disulfide bond</keyword>
<dbReference type="KEGG" id="pda:103696722"/>
<dbReference type="AlphaFoldDB" id="A0A8B7BH18"/>
<dbReference type="PANTHER" id="PTHR33021">
    <property type="entry name" value="BLUE COPPER PROTEIN"/>
    <property type="match status" value="1"/>
</dbReference>
<evidence type="ECO:0000256" key="2">
    <source>
        <dbReference type="ARBA" id="ARBA00023180"/>
    </source>
</evidence>
<dbReference type="GO" id="GO:0005886">
    <property type="term" value="C:plasma membrane"/>
    <property type="evidence" value="ECO:0007669"/>
    <property type="project" value="TreeGrafter"/>
</dbReference>
<evidence type="ECO:0000259" key="4">
    <source>
        <dbReference type="PROSITE" id="PS51485"/>
    </source>
</evidence>
<feature type="domain" description="Phytocyanin" evidence="4">
    <location>
        <begin position="38"/>
        <end position="138"/>
    </location>
</feature>
<feature type="transmembrane region" description="Helical" evidence="3">
    <location>
        <begin position="7"/>
        <end position="28"/>
    </location>
</feature>
<dbReference type="InterPro" id="IPR008972">
    <property type="entry name" value="Cupredoxin"/>
</dbReference>
<evidence type="ECO:0000313" key="5">
    <source>
        <dbReference type="Proteomes" id="UP000228380"/>
    </source>
</evidence>
<feature type="transmembrane region" description="Helical" evidence="3">
    <location>
        <begin position="165"/>
        <end position="184"/>
    </location>
</feature>
<dbReference type="Pfam" id="PF02298">
    <property type="entry name" value="Cu_bind_like"/>
    <property type="match status" value="1"/>
</dbReference>
<dbReference type="OrthoDB" id="1896188at2759"/>
<evidence type="ECO:0000256" key="1">
    <source>
        <dbReference type="ARBA" id="ARBA00023157"/>
    </source>
</evidence>
<dbReference type="RefSeq" id="XP_008776646.1">
    <property type="nucleotide sequence ID" value="XM_008778424.4"/>
</dbReference>
<dbReference type="GeneID" id="103696722"/>
<dbReference type="PANTHER" id="PTHR33021:SF31">
    <property type="entry name" value="OS02G0720100 PROTEIN"/>
    <property type="match status" value="1"/>
</dbReference>
<reference evidence="6" key="2">
    <citation type="submission" date="2025-08" db="UniProtKB">
        <authorList>
            <consortium name="RefSeq"/>
        </authorList>
    </citation>
    <scope>IDENTIFICATION</scope>
    <source>
        <tissue evidence="6">Young leaves</tissue>
    </source>
</reference>
<keyword evidence="3" id="KW-0812">Transmembrane</keyword>